<dbReference type="RefSeq" id="XP_066934362.1">
    <property type="nucleotide sequence ID" value="XM_067078261.1"/>
</dbReference>
<dbReference type="SMART" id="SM01411">
    <property type="entry name" value="Ephrin_rec_like"/>
    <property type="match status" value="1"/>
</dbReference>
<feature type="domain" description="MRH" evidence="5">
    <location>
        <begin position="108"/>
        <end position="282"/>
    </location>
</feature>
<dbReference type="EnsemblMetazoa" id="CLYHEMT010673.1">
    <property type="protein sequence ID" value="CLYHEMP010673.1"/>
    <property type="gene ID" value="CLYHEMG010673"/>
</dbReference>
<dbReference type="InterPro" id="IPR044865">
    <property type="entry name" value="MRH_dom"/>
</dbReference>
<dbReference type="GeneID" id="136822041"/>
<dbReference type="Gene3D" id="2.70.130.10">
    <property type="entry name" value="Mannose-6-phosphate receptor binding domain"/>
    <property type="match status" value="1"/>
</dbReference>
<feature type="signal peptide" evidence="4">
    <location>
        <begin position="1"/>
        <end position="23"/>
    </location>
</feature>
<dbReference type="AlphaFoldDB" id="A0A7M5V6K3"/>
<feature type="transmembrane region" description="Helical" evidence="3">
    <location>
        <begin position="345"/>
        <end position="367"/>
    </location>
</feature>
<proteinExistence type="predicted"/>
<dbReference type="PROSITE" id="PS51914">
    <property type="entry name" value="MRH"/>
    <property type="match status" value="1"/>
</dbReference>
<keyword evidence="3" id="KW-1133">Transmembrane helix</keyword>
<keyword evidence="1 4" id="KW-0732">Signal</keyword>
<dbReference type="InterPro" id="IPR009011">
    <property type="entry name" value="Man6P_isomerase_rcpt-bd_dom_sf"/>
</dbReference>
<reference evidence="6" key="1">
    <citation type="submission" date="2021-01" db="UniProtKB">
        <authorList>
            <consortium name="EnsemblMetazoa"/>
        </authorList>
    </citation>
    <scope>IDENTIFICATION</scope>
</reference>
<feature type="chain" id="PRO_5029700119" description="MRH domain-containing protein" evidence="4">
    <location>
        <begin position="24"/>
        <end position="389"/>
    </location>
</feature>
<dbReference type="Proteomes" id="UP000594262">
    <property type="component" value="Unplaced"/>
</dbReference>
<dbReference type="Pfam" id="PF07699">
    <property type="entry name" value="Ephrin_rec_like"/>
    <property type="match status" value="1"/>
</dbReference>
<sequence>MIVQGKIYVALLVLCCFCGAVSSNACSPGFQKDALTEKCRECVEGTFSIDGGACQKCLPGTFANKTGSIKCKPCANGTISRTEASTSCQKCQQIDWLPNKDQTECIQNEFVYKLNDALVYDFSKLAEKQDQRYTINGKTYPNEDPSKDDINMFININISFCTPQFHHQCKDTMNGQFQIEVTKNISALWADIHTRASMGKKFTARRGVDPPAKGFILESTDGTCIDRFGRPLNRTQRTTINMECNIQARSKPGEDKTLIFVNNSTDECLLDLTLHTRYACPRCTCDNYLDSTEDNKCWTEQIGFCNFDYVVNKKMERKCSHVNQCDKSNIVDFDFPHKEKHGTPAWVYVIGAIVAFLFICGGIFMLIRYLKQQHSPQNATAWTSLQNEL</sequence>
<name>A0A7M5V6K3_9CNID</name>
<evidence type="ECO:0000256" key="2">
    <source>
        <dbReference type="ARBA" id="ARBA00023157"/>
    </source>
</evidence>
<keyword evidence="3" id="KW-0472">Membrane</keyword>
<keyword evidence="3" id="KW-0812">Transmembrane</keyword>
<dbReference type="PANTHER" id="PTHR46967:SF1">
    <property type="entry name" value="KERATIN-ASSOCIATED PROTEIN 16-1-LIKE"/>
    <property type="match status" value="1"/>
</dbReference>
<evidence type="ECO:0000256" key="3">
    <source>
        <dbReference type="SAM" id="Phobius"/>
    </source>
</evidence>
<evidence type="ECO:0000313" key="6">
    <source>
        <dbReference type="EnsemblMetazoa" id="CLYHEMP010673.1"/>
    </source>
</evidence>
<evidence type="ECO:0000259" key="5">
    <source>
        <dbReference type="PROSITE" id="PS51914"/>
    </source>
</evidence>
<organism evidence="6 7">
    <name type="scientific">Clytia hemisphaerica</name>
    <dbReference type="NCBI Taxonomy" id="252671"/>
    <lineage>
        <taxon>Eukaryota</taxon>
        <taxon>Metazoa</taxon>
        <taxon>Cnidaria</taxon>
        <taxon>Hydrozoa</taxon>
        <taxon>Hydroidolina</taxon>
        <taxon>Leptothecata</taxon>
        <taxon>Obeliida</taxon>
        <taxon>Clytiidae</taxon>
        <taxon>Clytia</taxon>
    </lineage>
</organism>
<keyword evidence="2" id="KW-1015">Disulfide bond</keyword>
<protein>
    <recommendedName>
        <fullName evidence="5">MRH domain-containing protein</fullName>
    </recommendedName>
</protein>
<accession>A0A7M5V6K3</accession>
<dbReference type="InterPro" id="IPR011641">
    <property type="entry name" value="Tyr-kin_ephrin_A/B_rcpt-like"/>
</dbReference>
<evidence type="ECO:0000256" key="1">
    <source>
        <dbReference type="ARBA" id="ARBA00022729"/>
    </source>
</evidence>
<dbReference type="Gene3D" id="2.10.50.10">
    <property type="entry name" value="Tumor Necrosis Factor Receptor, subunit A, domain 2"/>
    <property type="match status" value="1"/>
</dbReference>
<evidence type="ECO:0000256" key="4">
    <source>
        <dbReference type="SAM" id="SignalP"/>
    </source>
</evidence>
<dbReference type="OrthoDB" id="413581at2759"/>
<dbReference type="PANTHER" id="PTHR46967">
    <property type="entry name" value="INSULIN-LIKE GROWTH FACTOR BINDING PROTEIN,N-TERMINAL"/>
    <property type="match status" value="1"/>
</dbReference>
<keyword evidence="7" id="KW-1185">Reference proteome</keyword>
<evidence type="ECO:0000313" key="7">
    <source>
        <dbReference type="Proteomes" id="UP000594262"/>
    </source>
</evidence>